<comment type="caution">
    <text evidence="1">The sequence shown here is derived from an EMBL/GenBank/DDBJ whole genome shotgun (WGS) entry which is preliminary data.</text>
</comment>
<gene>
    <name evidence="1" type="ORF">GK047_21710</name>
</gene>
<name>A0A6G4A295_9BACL</name>
<evidence type="ECO:0000313" key="1">
    <source>
        <dbReference type="EMBL" id="NEW08616.1"/>
    </source>
</evidence>
<proteinExistence type="predicted"/>
<sequence>MIRFLVVKSTVEVDDTYIKQTILASLNTNDNGISAMIYDSSENEWSFRLISKRGPIYFMTLAFNSYDQLGQLVVNIDAKKETTDFDEELHRVKVLIKNLLMKTWSKCVWLFDEQSNRFAEQLYGRMYHVENLLRSFINHIMITSIGIEWWEKMVPLRLKTQYDARKPSYKRVTKDFRNVEDFLLAVDTDHLKDIMTHTTKKWIPTYNDEIESLLQRGQQNDNGRIISLLKSQLQDERNLWDTLFKQHLTENNLLEENERKFATVKDHMEQDGVDFLNAWDEYCSYRNHVAHNKLLDEHAFKMILNNVNLVEGILNDAIKRFSTSTISDEKRKEAQNLIIEFKLEKRMYEQAGVRVLSEIEIIEKVIWRLNKFSQQIMEELSRNDLEFNYGVNIEFPEEEFVTFCTIESKISNKIIRIHAMKKHINEGPGETSAFLVKATALFDYFIGEIDLLWTNGNAEWDSDGGRFTHKTYDSLYDKDLDTLADIIMDTIEKEFKNYVKLLEYRSSSTLRDGEDSPVCDDPCHKCGNITVSLEDYIFPVGKCATCGTQHNIRKCLICNKSSIIENGSNCETCTNLLSMPNLDV</sequence>
<accession>A0A6G4A295</accession>
<reference evidence="1" key="1">
    <citation type="submission" date="2020-02" db="EMBL/GenBank/DDBJ databases">
        <authorList>
            <person name="Shen X.-R."/>
            <person name="Zhang Y.-X."/>
        </authorList>
    </citation>
    <scope>NUCLEOTIDE SEQUENCE</scope>
    <source>
        <strain evidence="1">SYP-B3998</strain>
    </source>
</reference>
<dbReference type="EMBL" id="JAAIKC010000010">
    <property type="protein sequence ID" value="NEW08616.1"/>
    <property type="molecule type" value="Genomic_DNA"/>
</dbReference>
<organism evidence="1">
    <name type="scientific">Paenibacillus sp. SYP-B3998</name>
    <dbReference type="NCBI Taxonomy" id="2678564"/>
    <lineage>
        <taxon>Bacteria</taxon>
        <taxon>Bacillati</taxon>
        <taxon>Bacillota</taxon>
        <taxon>Bacilli</taxon>
        <taxon>Bacillales</taxon>
        <taxon>Paenibacillaceae</taxon>
        <taxon>Paenibacillus</taxon>
    </lineage>
</organism>
<dbReference type="RefSeq" id="WP_163951658.1">
    <property type="nucleotide sequence ID" value="NZ_JAAIKC010000010.1"/>
</dbReference>
<evidence type="ECO:0008006" key="2">
    <source>
        <dbReference type="Google" id="ProtNLM"/>
    </source>
</evidence>
<protein>
    <recommendedName>
        <fullName evidence="2">Apea-like HEPN domain-containing protein</fullName>
    </recommendedName>
</protein>
<dbReference type="AlphaFoldDB" id="A0A6G4A295"/>